<dbReference type="PANTHER" id="PTHR15492:SF1">
    <property type="entry name" value="CYCLIN-D1-BINDING PROTEIN 1"/>
    <property type="match status" value="1"/>
</dbReference>
<evidence type="ECO:0000256" key="6">
    <source>
        <dbReference type="ARBA" id="ARBA00023306"/>
    </source>
</evidence>
<feature type="region of interest" description="Disordered" evidence="7">
    <location>
        <begin position="188"/>
        <end position="453"/>
    </location>
</feature>
<dbReference type="STRING" id="105231.A0A1Y1IJZ5"/>
<evidence type="ECO:0000256" key="4">
    <source>
        <dbReference type="ARBA" id="ARBA00022490"/>
    </source>
</evidence>
<gene>
    <name evidence="10" type="ORF">KFL_004850070</name>
</gene>
<evidence type="ECO:0000256" key="2">
    <source>
        <dbReference type="ARBA" id="ARBA00004496"/>
    </source>
</evidence>
<protein>
    <submittedName>
        <fullName evidence="10">Uncharacterized protein</fullName>
    </submittedName>
</protein>
<keyword evidence="4" id="KW-0963">Cytoplasm</keyword>
<feature type="domain" description="Cyclin-D1-binding protein 1-like N-terminal" evidence="8">
    <location>
        <begin position="47"/>
        <end position="190"/>
    </location>
</feature>
<evidence type="ECO:0000259" key="9">
    <source>
        <dbReference type="Pfam" id="PF20936"/>
    </source>
</evidence>
<dbReference type="Gene3D" id="1.20.1420.10">
    <property type="entry name" value="Talin, central domain"/>
    <property type="match status" value="1"/>
</dbReference>
<reference evidence="10 11" key="1">
    <citation type="journal article" date="2014" name="Nat. Commun.">
        <title>Klebsormidium flaccidum genome reveals primary factors for plant terrestrial adaptation.</title>
        <authorList>
            <person name="Hori K."/>
            <person name="Maruyama F."/>
            <person name="Fujisawa T."/>
            <person name="Togashi T."/>
            <person name="Yamamoto N."/>
            <person name="Seo M."/>
            <person name="Sato S."/>
            <person name="Yamada T."/>
            <person name="Mori H."/>
            <person name="Tajima N."/>
            <person name="Moriyama T."/>
            <person name="Ikeuchi M."/>
            <person name="Watanabe M."/>
            <person name="Wada H."/>
            <person name="Kobayashi K."/>
            <person name="Saito M."/>
            <person name="Masuda T."/>
            <person name="Sasaki-Sekimoto Y."/>
            <person name="Mashiguchi K."/>
            <person name="Awai K."/>
            <person name="Shimojima M."/>
            <person name="Masuda S."/>
            <person name="Iwai M."/>
            <person name="Nobusawa T."/>
            <person name="Narise T."/>
            <person name="Kondo S."/>
            <person name="Saito H."/>
            <person name="Sato R."/>
            <person name="Murakawa M."/>
            <person name="Ihara Y."/>
            <person name="Oshima-Yamada Y."/>
            <person name="Ohtaka K."/>
            <person name="Satoh M."/>
            <person name="Sonobe K."/>
            <person name="Ishii M."/>
            <person name="Ohtani R."/>
            <person name="Kanamori-Sato M."/>
            <person name="Honoki R."/>
            <person name="Miyazaki D."/>
            <person name="Mochizuki H."/>
            <person name="Umetsu J."/>
            <person name="Higashi K."/>
            <person name="Shibata D."/>
            <person name="Kamiya Y."/>
            <person name="Sato N."/>
            <person name="Nakamura Y."/>
            <person name="Tabata S."/>
            <person name="Ida S."/>
            <person name="Kurokawa K."/>
            <person name="Ohta H."/>
        </authorList>
    </citation>
    <scope>NUCLEOTIDE SEQUENCE [LARGE SCALE GENOMIC DNA]</scope>
    <source>
        <strain evidence="10 11">NIES-2285</strain>
    </source>
</reference>
<sequence length="605" mass="62918">MGKKEETFEAVLARMKVKGPLMMREQLKLLTVAAVEGVGEKVTRNELLAAAHMVSKEATKTAMAWSGEVDKEDGLLLLNVLLQAVSAFVTVCHGFTAGAGPTLLAAIRATATAVVEASAQLLEGCIDLFQRGATAEDRASALPKLAGRVWETCEAVKKAPTSNQVAVGRGLALLAATVKDTLREMGEMKETTSGQNGGESGKEGAQPERGEGGAMKEKTKGQSDREGARLEEGEKCATRSQGQADYHDKGGESASEREGLGGGMALEGRATTSSEASASKGGASGASLTGQSAVSNGQSRDATSVLGDGLKRMHLGDSAIRSSTSSSQTNGKAGSETPSRAGSGDPNVEEGKAGMSSDRGTKAGSSEDRNVSQGRGETTASQEGLRVGKARDGAEATASRENEASASFETLPRSEESQAGGIAEAPHTGGKTTEPQGGDQKTESNDRGALSLPDDLGDMAEILDYNPEFDAEDMELVRAAVLVAEGVLALLKQLLYVVAKWAPPPDWSKDAALNVLEMLHGDCSEICLQVEELGACLYPPQEIASLRKRTTVIEEKVNNVDDIIHEAVEGGASAGYEDAVASTLQACQDLHQLIVEGVGPDSEDE</sequence>
<accession>A0A1Y1IJZ5</accession>
<dbReference type="AlphaFoldDB" id="A0A1Y1IJZ5"/>
<feature type="compositionally biased region" description="Polar residues" evidence="7">
    <location>
        <begin position="291"/>
        <end position="302"/>
    </location>
</feature>
<dbReference type="OMA" id="NHAGHED"/>
<dbReference type="GO" id="GO:0005737">
    <property type="term" value="C:cytoplasm"/>
    <property type="evidence" value="ECO:0007669"/>
    <property type="project" value="UniProtKB-SubCell"/>
</dbReference>
<organism evidence="10 11">
    <name type="scientific">Klebsormidium nitens</name>
    <name type="common">Green alga</name>
    <name type="synonym">Ulothrix nitens</name>
    <dbReference type="NCBI Taxonomy" id="105231"/>
    <lineage>
        <taxon>Eukaryota</taxon>
        <taxon>Viridiplantae</taxon>
        <taxon>Streptophyta</taxon>
        <taxon>Klebsormidiophyceae</taxon>
        <taxon>Klebsormidiales</taxon>
        <taxon>Klebsormidiaceae</taxon>
        <taxon>Klebsormidium</taxon>
    </lineage>
</organism>
<comment type="similarity">
    <text evidence="3">Belongs to the CCNDBP1 family.</text>
</comment>
<dbReference type="OrthoDB" id="41588at2759"/>
<feature type="compositionally biased region" description="Basic and acidic residues" evidence="7">
    <location>
        <begin position="359"/>
        <end position="370"/>
    </location>
</feature>
<evidence type="ECO:0000313" key="11">
    <source>
        <dbReference type="Proteomes" id="UP000054558"/>
    </source>
</evidence>
<dbReference type="Gene3D" id="1.20.1410.10">
    <property type="entry name" value="I/LWEQ domain"/>
    <property type="match status" value="1"/>
</dbReference>
<feature type="compositionally biased region" description="Basic and acidic residues" evidence="7">
    <location>
        <begin position="200"/>
        <end position="237"/>
    </location>
</feature>
<evidence type="ECO:0000256" key="3">
    <source>
        <dbReference type="ARBA" id="ARBA00008940"/>
    </source>
</evidence>
<feature type="compositionally biased region" description="Basic and acidic residues" evidence="7">
    <location>
        <begin position="245"/>
        <end position="259"/>
    </location>
</feature>
<evidence type="ECO:0000256" key="1">
    <source>
        <dbReference type="ARBA" id="ARBA00004123"/>
    </source>
</evidence>
<keyword evidence="5" id="KW-0539">Nucleus</keyword>
<keyword evidence="11" id="KW-1185">Reference proteome</keyword>
<dbReference type="PANTHER" id="PTHR15492">
    <property type="entry name" value="CYCLIN D1-BINDING PROTEIN 1"/>
    <property type="match status" value="1"/>
</dbReference>
<dbReference type="InterPro" id="IPR049318">
    <property type="entry name" value="GCIP_C"/>
</dbReference>
<feature type="compositionally biased region" description="Basic and acidic residues" evidence="7">
    <location>
        <begin position="389"/>
        <end position="403"/>
    </location>
</feature>
<evidence type="ECO:0000256" key="5">
    <source>
        <dbReference type="ARBA" id="ARBA00023242"/>
    </source>
</evidence>
<evidence type="ECO:0000259" key="8">
    <source>
        <dbReference type="Pfam" id="PF13324"/>
    </source>
</evidence>
<keyword evidence="6" id="KW-0131">Cell cycle</keyword>
<dbReference type="InterPro" id="IPR026907">
    <property type="entry name" value="GCIP-like"/>
</dbReference>
<dbReference type="InterPro" id="IPR049317">
    <property type="entry name" value="GCIP-like_N"/>
</dbReference>
<evidence type="ECO:0000313" key="10">
    <source>
        <dbReference type="EMBL" id="GAQ89076.1"/>
    </source>
</evidence>
<dbReference type="EMBL" id="DF237434">
    <property type="protein sequence ID" value="GAQ89076.1"/>
    <property type="molecule type" value="Genomic_DNA"/>
</dbReference>
<feature type="domain" description="Cyclin-D1-binding protein 1-like C-terminal" evidence="9">
    <location>
        <begin position="466"/>
        <end position="560"/>
    </location>
</feature>
<dbReference type="GO" id="GO:0005634">
    <property type="term" value="C:nucleus"/>
    <property type="evidence" value="ECO:0000318"/>
    <property type="project" value="GO_Central"/>
</dbReference>
<feature type="compositionally biased region" description="Polar residues" evidence="7">
    <location>
        <begin position="328"/>
        <end position="340"/>
    </location>
</feature>
<dbReference type="Pfam" id="PF20936">
    <property type="entry name" value="GCIP_C"/>
    <property type="match status" value="1"/>
</dbReference>
<feature type="compositionally biased region" description="Polar residues" evidence="7">
    <location>
        <begin position="371"/>
        <end position="382"/>
    </location>
</feature>
<name>A0A1Y1IJZ5_KLENI</name>
<evidence type="ECO:0000256" key="7">
    <source>
        <dbReference type="SAM" id="MobiDB-lite"/>
    </source>
</evidence>
<dbReference type="Proteomes" id="UP000054558">
    <property type="component" value="Unassembled WGS sequence"/>
</dbReference>
<proteinExistence type="inferred from homology"/>
<dbReference type="Pfam" id="PF13324">
    <property type="entry name" value="GCIP_N"/>
    <property type="match status" value="1"/>
</dbReference>
<comment type="subcellular location">
    <subcellularLocation>
        <location evidence="2">Cytoplasm</location>
    </subcellularLocation>
    <subcellularLocation>
        <location evidence="1">Nucleus</location>
    </subcellularLocation>
</comment>
<feature type="compositionally biased region" description="Low complexity" evidence="7">
    <location>
        <begin position="268"/>
        <end position="290"/>
    </location>
</feature>